<dbReference type="GeneID" id="19978407"/>
<dbReference type="AlphaFoldDB" id="W2S5I6"/>
<dbReference type="OrthoDB" id="4140097at2759"/>
<dbReference type="PANTHER" id="PTHR37540:SF5">
    <property type="entry name" value="TRANSCRIPTION FACTOR DOMAIN-CONTAINING PROTEIN"/>
    <property type="match status" value="1"/>
</dbReference>
<evidence type="ECO:0000313" key="3">
    <source>
        <dbReference type="Proteomes" id="UP000030752"/>
    </source>
</evidence>
<dbReference type="PANTHER" id="PTHR37540">
    <property type="entry name" value="TRANSCRIPTION FACTOR (ACR-2), PUTATIVE-RELATED-RELATED"/>
    <property type="match status" value="1"/>
</dbReference>
<dbReference type="EMBL" id="KB822717">
    <property type="protein sequence ID" value="ETN43937.1"/>
    <property type="molecule type" value="Genomic_DNA"/>
</dbReference>
<dbReference type="RefSeq" id="XP_008713959.1">
    <property type="nucleotide sequence ID" value="XM_008715737.1"/>
</dbReference>
<gene>
    <name evidence="2" type="ORF">HMPREF1541_11068</name>
</gene>
<keyword evidence="3" id="KW-1185">Reference proteome</keyword>
<name>W2S5I6_CYPE1</name>
<organism evidence="2 3">
    <name type="scientific">Cyphellophora europaea (strain CBS 101466)</name>
    <name type="common">Phialophora europaea</name>
    <dbReference type="NCBI Taxonomy" id="1220924"/>
    <lineage>
        <taxon>Eukaryota</taxon>
        <taxon>Fungi</taxon>
        <taxon>Dikarya</taxon>
        <taxon>Ascomycota</taxon>
        <taxon>Pezizomycotina</taxon>
        <taxon>Eurotiomycetes</taxon>
        <taxon>Chaetothyriomycetidae</taxon>
        <taxon>Chaetothyriales</taxon>
        <taxon>Cyphellophoraceae</taxon>
        <taxon>Cyphellophora</taxon>
    </lineage>
</organism>
<protein>
    <recommendedName>
        <fullName evidence="4">Transcription factor domain-containing protein</fullName>
    </recommendedName>
</protein>
<proteinExistence type="predicted"/>
<sequence length="555" mass="63080">MLMASLEPATPRQNQAATATDRFDGPLLFVHHDANHMKAAPHRHRIFSHVQRQYRPWKRRSDGRPLRTSPKPPTKTKAQHEEESPPTPSPTSLVRHGNSDPFRTYPVNIGAEENELISFYRDLFLPAQYGNKLGYPETQLLMKRDLEACMSGLLDESIAHGSLARWGYMVRGSSSRLHKTAMQHQLNATQLLRRKIASGVDLQTEDNYMHLNMLYSAETISRNAMGALTHGRMLRQMFEEAHARGTLNLKLLVWQFHNDVQTSSIFLVPPVFDVDHFLPMVFAPTWEATLSVIPTVDTSGINSNIDPSIQGPLLSIFESSRIFWHTLESSGGLAAHKSFIVTIRCNAQELLQLGRFLDHYCKVREQLQREISRDQRVRLLVEAYLSLAGIYLVKSLNLDPVVLGRPMFDMRPAVLPALRAALEQSELLMTDSEQLKYANSRFWALFVGAMSEHGWPVKGQDACRQWYNTRLADLAARLGLYTWTSARLVLKCFLYTDNVQPPGALWYDEMMSVNTGYVLRLPRMHKIEFDEKETLPDAESGLPPRDESISSDLSS</sequence>
<accession>W2S5I6</accession>
<dbReference type="eggNOG" id="ENOG502TE06">
    <property type="taxonomic scope" value="Eukaryota"/>
</dbReference>
<reference evidence="2 3" key="1">
    <citation type="submission" date="2013-03" db="EMBL/GenBank/DDBJ databases">
        <title>The Genome Sequence of Phialophora europaea CBS 101466.</title>
        <authorList>
            <consortium name="The Broad Institute Genomics Platform"/>
            <person name="Cuomo C."/>
            <person name="de Hoog S."/>
            <person name="Gorbushina A."/>
            <person name="Walker B."/>
            <person name="Young S.K."/>
            <person name="Zeng Q."/>
            <person name="Gargeya S."/>
            <person name="Fitzgerald M."/>
            <person name="Haas B."/>
            <person name="Abouelleil A."/>
            <person name="Allen A.W."/>
            <person name="Alvarado L."/>
            <person name="Arachchi H.M."/>
            <person name="Berlin A.M."/>
            <person name="Chapman S.B."/>
            <person name="Gainer-Dewar J."/>
            <person name="Goldberg J."/>
            <person name="Griggs A."/>
            <person name="Gujja S."/>
            <person name="Hansen M."/>
            <person name="Howarth C."/>
            <person name="Imamovic A."/>
            <person name="Ireland A."/>
            <person name="Larimer J."/>
            <person name="McCowan C."/>
            <person name="Murphy C."/>
            <person name="Pearson M."/>
            <person name="Poon T.W."/>
            <person name="Priest M."/>
            <person name="Roberts A."/>
            <person name="Saif S."/>
            <person name="Shea T."/>
            <person name="Sisk P."/>
            <person name="Sykes S."/>
            <person name="Wortman J."/>
            <person name="Nusbaum C."/>
            <person name="Birren B."/>
        </authorList>
    </citation>
    <scope>NUCLEOTIDE SEQUENCE [LARGE SCALE GENOMIC DNA]</scope>
    <source>
        <strain evidence="2 3">CBS 101466</strain>
    </source>
</reference>
<feature type="region of interest" description="Disordered" evidence="1">
    <location>
        <begin position="39"/>
        <end position="100"/>
    </location>
</feature>
<dbReference type="InParanoid" id="W2S5I6"/>
<dbReference type="VEuPathDB" id="FungiDB:HMPREF1541_11068"/>
<dbReference type="HOGENOM" id="CLU_025452_0_0_1"/>
<dbReference type="Proteomes" id="UP000030752">
    <property type="component" value="Unassembled WGS sequence"/>
</dbReference>
<evidence type="ECO:0000256" key="1">
    <source>
        <dbReference type="SAM" id="MobiDB-lite"/>
    </source>
</evidence>
<feature type="region of interest" description="Disordered" evidence="1">
    <location>
        <begin position="532"/>
        <end position="555"/>
    </location>
</feature>
<evidence type="ECO:0008006" key="4">
    <source>
        <dbReference type="Google" id="ProtNLM"/>
    </source>
</evidence>
<evidence type="ECO:0000313" key="2">
    <source>
        <dbReference type="EMBL" id="ETN43937.1"/>
    </source>
</evidence>